<evidence type="ECO:0000259" key="1">
    <source>
        <dbReference type="Pfam" id="PF12804"/>
    </source>
</evidence>
<sequence>MTACGIVLAAGAGTRYGQPKVFARDAVGTPWLVSVVAALRDGGCDEVLVVIGAEAVRAQRLVATVDGARPVVATDWDTGLSASVRAGLAAVAATDADLAVIAPVDVPGMPASVVARVLQAAVGPGSLARATYDGRPGHPVAIGREHWAPVSASVHGDSGANRYLSTHAAVAVECADLWDGADLDTR</sequence>
<dbReference type="KEGG" id="msf:IT882_00610"/>
<feature type="domain" description="MobA-like NTP transferase" evidence="1">
    <location>
        <begin position="5"/>
        <end position="168"/>
    </location>
</feature>
<reference evidence="2 3" key="1">
    <citation type="submission" date="2020-11" db="EMBL/GenBank/DDBJ databases">
        <title>Amino acid is mineralized and recycled by bacteria in oceanic microbiome.</title>
        <authorList>
            <person name="Zheng L.Y."/>
        </authorList>
    </citation>
    <scope>NUCLEOTIDE SEQUENCE [LARGE SCALE GENOMIC DNA]</scope>
    <source>
        <strain evidence="2 3">A32-1</strain>
    </source>
</reference>
<dbReference type="PANTHER" id="PTHR43777:SF1">
    <property type="entry name" value="MOLYBDENUM COFACTOR CYTIDYLYLTRANSFERASE"/>
    <property type="match status" value="1"/>
</dbReference>
<dbReference type="PANTHER" id="PTHR43777">
    <property type="entry name" value="MOLYBDENUM COFACTOR CYTIDYLYLTRANSFERASE"/>
    <property type="match status" value="1"/>
</dbReference>
<dbReference type="InterPro" id="IPR025877">
    <property type="entry name" value="MobA-like_NTP_Trfase"/>
</dbReference>
<dbReference type="RefSeq" id="WP_195692736.1">
    <property type="nucleotide sequence ID" value="NZ_CP064760.1"/>
</dbReference>
<name>A0A7S8MWR3_9MICO</name>
<accession>A0A7S8MWR3</accession>
<dbReference type="InterPro" id="IPR029044">
    <property type="entry name" value="Nucleotide-diphossugar_trans"/>
</dbReference>
<dbReference type="GO" id="GO:0016779">
    <property type="term" value="F:nucleotidyltransferase activity"/>
    <property type="evidence" value="ECO:0007669"/>
    <property type="project" value="UniProtKB-ARBA"/>
</dbReference>
<keyword evidence="2" id="KW-0808">Transferase</keyword>
<dbReference type="Proteomes" id="UP000594480">
    <property type="component" value="Chromosome"/>
</dbReference>
<dbReference type="AlphaFoldDB" id="A0A7S8MWR3"/>
<proteinExistence type="predicted"/>
<dbReference type="SUPFAM" id="SSF53448">
    <property type="entry name" value="Nucleotide-diphospho-sugar transferases"/>
    <property type="match status" value="1"/>
</dbReference>
<keyword evidence="3" id="KW-1185">Reference proteome</keyword>
<dbReference type="EMBL" id="CP064760">
    <property type="protein sequence ID" value="QPE04709.1"/>
    <property type="molecule type" value="Genomic_DNA"/>
</dbReference>
<gene>
    <name evidence="2" type="ORF">IT882_00610</name>
</gene>
<evidence type="ECO:0000313" key="3">
    <source>
        <dbReference type="Proteomes" id="UP000594480"/>
    </source>
</evidence>
<dbReference type="CDD" id="cd04182">
    <property type="entry name" value="GT_2_like_f"/>
    <property type="match status" value="1"/>
</dbReference>
<evidence type="ECO:0000313" key="2">
    <source>
        <dbReference type="EMBL" id="QPE04709.1"/>
    </source>
</evidence>
<dbReference type="Gene3D" id="3.90.550.10">
    <property type="entry name" value="Spore Coat Polysaccharide Biosynthesis Protein SpsA, Chain A"/>
    <property type="match status" value="1"/>
</dbReference>
<dbReference type="Pfam" id="PF12804">
    <property type="entry name" value="NTP_transf_3"/>
    <property type="match status" value="1"/>
</dbReference>
<protein>
    <submittedName>
        <fullName evidence="2">Nucleotidyltransferase family protein</fullName>
    </submittedName>
</protein>
<organism evidence="2 3">
    <name type="scientific">Microbacterium schleiferi</name>
    <dbReference type="NCBI Taxonomy" id="69362"/>
    <lineage>
        <taxon>Bacteria</taxon>
        <taxon>Bacillati</taxon>
        <taxon>Actinomycetota</taxon>
        <taxon>Actinomycetes</taxon>
        <taxon>Micrococcales</taxon>
        <taxon>Microbacteriaceae</taxon>
        <taxon>Microbacterium</taxon>
    </lineage>
</organism>